<keyword evidence="4 7" id="KW-0378">Hydrolase</keyword>
<feature type="domain" description="Peptidase M3A/M3B catalytic" evidence="9">
    <location>
        <begin position="211"/>
        <end position="268"/>
    </location>
</feature>
<dbReference type="OrthoDB" id="534666at2759"/>
<dbReference type="InterPro" id="IPR001567">
    <property type="entry name" value="Pept_M3A_M3B_dom"/>
</dbReference>
<organism evidence="11 12">
    <name type="scientific">Capsicum baccatum</name>
    <name type="common">Peruvian pepper</name>
    <dbReference type="NCBI Taxonomy" id="33114"/>
    <lineage>
        <taxon>Eukaryota</taxon>
        <taxon>Viridiplantae</taxon>
        <taxon>Streptophyta</taxon>
        <taxon>Embryophyta</taxon>
        <taxon>Tracheophyta</taxon>
        <taxon>Spermatophyta</taxon>
        <taxon>Magnoliopsida</taxon>
        <taxon>eudicotyledons</taxon>
        <taxon>Gunneridae</taxon>
        <taxon>Pentapetalae</taxon>
        <taxon>asterids</taxon>
        <taxon>lamiids</taxon>
        <taxon>Solanales</taxon>
        <taxon>Solanaceae</taxon>
        <taxon>Solanoideae</taxon>
        <taxon>Capsiceae</taxon>
        <taxon>Capsicum</taxon>
    </lineage>
</organism>
<name>A0A2G2XGX5_CAPBA</name>
<dbReference type="Gene3D" id="1.10.1370.10">
    <property type="entry name" value="Neurolysin, domain 3"/>
    <property type="match status" value="1"/>
</dbReference>
<reference evidence="11 12" key="1">
    <citation type="journal article" date="2017" name="Genome Biol.">
        <title>New reference genome sequences of hot pepper reveal the massive evolution of plant disease-resistance genes by retroduplication.</title>
        <authorList>
            <person name="Kim S."/>
            <person name="Park J."/>
            <person name="Yeom S.I."/>
            <person name="Kim Y.M."/>
            <person name="Seo E."/>
            <person name="Kim K.T."/>
            <person name="Kim M.S."/>
            <person name="Lee J.M."/>
            <person name="Cheong K."/>
            <person name="Shin H.S."/>
            <person name="Kim S.B."/>
            <person name="Han K."/>
            <person name="Lee J."/>
            <person name="Park M."/>
            <person name="Lee H.A."/>
            <person name="Lee H.Y."/>
            <person name="Lee Y."/>
            <person name="Oh S."/>
            <person name="Lee J.H."/>
            <person name="Choi E."/>
            <person name="Choi E."/>
            <person name="Lee S.E."/>
            <person name="Jeon J."/>
            <person name="Kim H."/>
            <person name="Choi G."/>
            <person name="Song H."/>
            <person name="Lee J."/>
            <person name="Lee S.C."/>
            <person name="Kwon J.K."/>
            <person name="Lee H.Y."/>
            <person name="Koo N."/>
            <person name="Hong Y."/>
            <person name="Kim R.W."/>
            <person name="Kang W.H."/>
            <person name="Huh J.H."/>
            <person name="Kang B.C."/>
            <person name="Yang T.J."/>
            <person name="Lee Y.H."/>
            <person name="Bennetzen J.L."/>
            <person name="Choi D."/>
        </authorList>
    </citation>
    <scope>NUCLEOTIDE SEQUENCE [LARGE SCALE GENOMIC DNA]</scope>
    <source>
        <strain evidence="12">cv. PBC81</strain>
    </source>
</reference>
<dbReference type="AlphaFoldDB" id="A0A2G2XGX5"/>
<dbReference type="InterPro" id="IPR045666">
    <property type="entry name" value="OpdA_N"/>
</dbReference>
<evidence type="ECO:0000256" key="5">
    <source>
        <dbReference type="ARBA" id="ARBA00022833"/>
    </source>
</evidence>
<proteinExistence type="inferred from homology"/>
<evidence type="ECO:0000256" key="1">
    <source>
        <dbReference type="ARBA" id="ARBA00006040"/>
    </source>
</evidence>
<dbReference type="PANTHER" id="PTHR11804">
    <property type="entry name" value="PROTEASE M3 THIMET OLIGOPEPTIDASE-RELATED"/>
    <property type="match status" value="1"/>
</dbReference>
<keyword evidence="2 7" id="KW-0645">Protease</keyword>
<dbReference type="EMBL" id="MLFT02000002">
    <property type="protein sequence ID" value="PHT56744.1"/>
    <property type="molecule type" value="Genomic_DNA"/>
</dbReference>
<dbReference type="STRING" id="33114.A0A2G2XGX5"/>
<evidence type="ECO:0000313" key="12">
    <source>
        <dbReference type="Proteomes" id="UP000224567"/>
    </source>
</evidence>
<dbReference type="Pfam" id="PF19310">
    <property type="entry name" value="TOP_N"/>
    <property type="match status" value="1"/>
</dbReference>
<evidence type="ECO:0000256" key="4">
    <source>
        <dbReference type="ARBA" id="ARBA00022801"/>
    </source>
</evidence>
<feature type="domain" description="Oligopeptidase A N-terminal" evidence="10">
    <location>
        <begin position="48"/>
        <end position="114"/>
    </location>
</feature>
<keyword evidence="5 7" id="KW-0862">Zinc</keyword>
<evidence type="ECO:0000256" key="8">
    <source>
        <dbReference type="SAM" id="MobiDB-lite"/>
    </source>
</evidence>
<evidence type="ECO:0000256" key="6">
    <source>
        <dbReference type="ARBA" id="ARBA00023049"/>
    </source>
</evidence>
<comment type="cofactor">
    <cofactor evidence="7">
        <name>Zn(2+)</name>
        <dbReference type="ChEBI" id="CHEBI:29105"/>
    </cofactor>
    <text evidence="7">Binds 1 zinc ion.</text>
</comment>
<evidence type="ECO:0000259" key="9">
    <source>
        <dbReference type="Pfam" id="PF01432"/>
    </source>
</evidence>
<accession>A0A2G2XGX5</accession>
<gene>
    <name evidence="11" type="ORF">CQW23_05230</name>
</gene>
<dbReference type="Proteomes" id="UP000224567">
    <property type="component" value="Unassembled WGS sequence"/>
</dbReference>
<comment type="similarity">
    <text evidence="1 7">Belongs to the peptidase M3 family.</text>
</comment>
<reference evidence="12" key="2">
    <citation type="journal article" date="2017" name="J. Anim. Genet.">
        <title>Multiple reference genome sequences of hot pepper reveal the massive evolution of plant disease resistance genes by retroduplication.</title>
        <authorList>
            <person name="Kim S."/>
            <person name="Park J."/>
            <person name="Yeom S.-I."/>
            <person name="Kim Y.-M."/>
            <person name="Seo E."/>
            <person name="Kim K.-T."/>
            <person name="Kim M.-S."/>
            <person name="Lee J.M."/>
            <person name="Cheong K."/>
            <person name="Shin H.-S."/>
            <person name="Kim S.-B."/>
            <person name="Han K."/>
            <person name="Lee J."/>
            <person name="Park M."/>
            <person name="Lee H.-A."/>
            <person name="Lee H.-Y."/>
            <person name="Lee Y."/>
            <person name="Oh S."/>
            <person name="Lee J.H."/>
            <person name="Choi E."/>
            <person name="Choi E."/>
            <person name="Lee S.E."/>
            <person name="Jeon J."/>
            <person name="Kim H."/>
            <person name="Choi G."/>
            <person name="Song H."/>
            <person name="Lee J."/>
            <person name="Lee S.-C."/>
            <person name="Kwon J.-K."/>
            <person name="Lee H.-Y."/>
            <person name="Koo N."/>
            <person name="Hong Y."/>
            <person name="Kim R.W."/>
            <person name="Kang W.-H."/>
            <person name="Huh J.H."/>
            <person name="Kang B.-C."/>
            <person name="Yang T.-J."/>
            <person name="Lee Y.-H."/>
            <person name="Bennetzen J.L."/>
            <person name="Choi D."/>
        </authorList>
    </citation>
    <scope>NUCLEOTIDE SEQUENCE [LARGE SCALE GENOMIC DNA]</scope>
    <source>
        <strain evidence="12">cv. PBC81</strain>
    </source>
</reference>
<dbReference type="GO" id="GO:0004222">
    <property type="term" value="F:metalloendopeptidase activity"/>
    <property type="evidence" value="ECO:0007669"/>
    <property type="project" value="InterPro"/>
</dbReference>
<keyword evidence="12" id="KW-1185">Reference proteome</keyword>
<sequence>MLSVWTQPGINQTPKRAEMDVVGWMIVETGIWSGVGESMSGHTIYEDEALKALEKTVVEPTLPTQAELLGKMICRLHVVWNAVKYLKSVRNNTELLSAMEDVQPEKVAFQLKLANINEAVLSGIALEGDEREQFHKIEQDLAKLSLKFEENVLDSTKKFKKLITDKNDIEGLPATALDLAAQAAVSMGHENATAEDGPWVITLDWSSYMSLMQYAKNSTLREEVYHVSSGGLDNTEIINQIHKLRLEKAKLLGYNDYAEVSKAMKEATAEECLKIPSAWDPVRIKEEKRIIFQDRLEKVRRLGHNNYEEVSMAEKMLASVDKDVEISEEQLPSASWDPAVKDLEDLKDFCKSQVSSEADAMAYRDISIWCWRLRKSEDDLSKKRQSSPILPDSGANEEEASNKRAKGKQAIER</sequence>
<evidence type="ECO:0000313" key="11">
    <source>
        <dbReference type="EMBL" id="PHT56744.1"/>
    </source>
</evidence>
<dbReference type="InterPro" id="IPR045090">
    <property type="entry name" value="Pept_M3A_M3B"/>
</dbReference>
<feature type="region of interest" description="Disordered" evidence="8">
    <location>
        <begin position="377"/>
        <end position="413"/>
    </location>
</feature>
<keyword evidence="3 7" id="KW-0479">Metal-binding</keyword>
<evidence type="ECO:0000256" key="7">
    <source>
        <dbReference type="RuleBase" id="RU003435"/>
    </source>
</evidence>
<evidence type="ECO:0000256" key="3">
    <source>
        <dbReference type="ARBA" id="ARBA00022723"/>
    </source>
</evidence>
<comment type="caution">
    <text evidence="11">The sequence shown here is derived from an EMBL/GenBank/DDBJ whole genome shotgun (WGS) entry which is preliminary data.</text>
</comment>
<protein>
    <submittedName>
        <fullName evidence="11">Uncharacterized protein</fullName>
    </submittedName>
</protein>
<dbReference type="InterPro" id="IPR024077">
    <property type="entry name" value="Neurolysin/TOP_dom2"/>
</dbReference>
<dbReference type="GO" id="GO:0046872">
    <property type="term" value="F:metal ion binding"/>
    <property type="evidence" value="ECO:0007669"/>
    <property type="project" value="UniProtKB-UniRule"/>
</dbReference>
<dbReference type="PANTHER" id="PTHR11804:SF83">
    <property type="entry name" value="LD37516P"/>
    <property type="match status" value="1"/>
</dbReference>
<dbReference type="GO" id="GO:0006508">
    <property type="term" value="P:proteolysis"/>
    <property type="evidence" value="ECO:0007669"/>
    <property type="project" value="UniProtKB-KW"/>
</dbReference>
<dbReference type="Pfam" id="PF01432">
    <property type="entry name" value="Peptidase_M3"/>
    <property type="match status" value="1"/>
</dbReference>
<keyword evidence="6 7" id="KW-0482">Metalloprotease</keyword>
<dbReference type="GO" id="GO:0006518">
    <property type="term" value="P:peptide metabolic process"/>
    <property type="evidence" value="ECO:0007669"/>
    <property type="project" value="TreeGrafter"/>
</dbReference>
<evidence type="ECO:0000256" key="2">
    <source>
        <dbReference type="ARBA" id="ARBA00022670"/>
    </source>
</evidence>
<dbReference type="SUPFAM" id="SSF55486">
    <property type="entry name" value="Metalloproteases ('zincins'), catalytic domain"/>
    <property type="match status" value="1"/>
</dbReference>
<evidence type="ECO:0000259" key="10">
    <source>
        <dbReference type="Pfam" id="PF19310"/>
    </source>
</evidence>